<feature type="domain" description="Peptidase M28" evidence="8">
    <location>
        <begin position="191"/>
        <end position="383"/>
    </location>
</feature>
<dbReference type="InterPro" id="IPR007484">
    <property type="entry name" value="Peptidase_M28"/>
</dbReference>
<keyword evidence="1 9" id="KW-0031">Aminopeptidase</keyword>
<dbReference type="Gene3D" id="3.40.630.10">
    <property type="entry name" value="Zn peptidases"/>
    <property type="match status" value="1"/>
</dbReference>
<proteinExistence type="predicted"/>
<dbReference type="EMBL" id="CP002455">
    <property type="protein sequence ID" value="ADX67960.1"/>
    <property type="molecule type" value="Genomic_DNA"/>
</dbReference>
<dbReference type="GO" id="GO:0006508">
    <property type="term" value="P:proteolysis"/>
    <property type="evidence" value="ECO:0007669"/>
    <property type="project" value="UniProtKB-KW"/>
</dbReference>
<dbReference type="InterPro" id="IPR045175">
    <property type="entry name" value="M28_fam"/>
</dbReference>
<keyword evidence="5 9" id="KW-0378">Hydrolase</keyword>
<feature type="signal peptide" evidence="7">
    <location>
        <begin position="1"/>
        <end position="20"/>
    </location>
</feature>
<dbReference type="NCBIfam" id="TIGR04183">
    <property type="entry name" value="Por_Secre_tail"/>
    <property type="match status" value="1"/>
</dbReference>
<evidence type="ECO:0000259" key="8">
    <source>
        <dbReference type="Pfam" id="PF04389"/>
    </source>
</evidence>
<reference evidence="10" key="2">
    <citation type="journal article" date="2011" name="Stand. Genomic Sci.">
        <title>Complete genome sequence of Weeksella virosa type strain (9751T).</title>
        <authorList>
            <person name="Lang E."/>
            <person name="Teshima H."/>
            <person name="Lucas S."/>
            <person name="Lapidus A."/>
            <person name="Hammon N."/>
            <person name="Deshpande S."/>
            <person name="Nolan M."/>
            <person name="Cheng J."/>
            <person name="Pitluck S."/>
            <person name="Liolios K."/>
            <person name="Pagani I."/>
            <person name="Mikhailova N."/>
            <person name="Ivanova N."/>
            <person name="Mavromatis K."/>
            <person name="Pati A."/>
            <person name="Tapia R."/>
            <person name="Han C."/>
            <person name="Goodwin L."/>
            <person name="Chen A."/>
            <person name="Palaniappan K."/>
            <person name="Land M."/>
            <person name="Hauser L."/>
            <person name="Chang Y."/>
            <person name="Jeffries C."/>
            <person name="Brambilla E."/>
            <person name="Kopitz M."/>
            <person name="Rohde M."/>
            <person name="Goker M."/>
            <person name="Tindall B."/>
            <person name="Detter J."/>
            <person name="Woyke T."/>
            <person name="Bristow J."/>
            <person name="Eisen J."/>
            <person name="Markowitz V."/>
            <person name="Hugenholtz P."/>
            <person name="Klenk H."/>
            <person name="Kyrpides N."/>
        </authorList>
    </citation>
    <scope>NUCLEOTIDE SEQUENCE [LARGE SCALE GENOMIC DNA]</scope>
    <source>
        <strain evidence="10">ATCC 43766 / DSM 16922 / JCM 21250 / NBRC 16016 / NCTC 11634 / CL345/78</strain>
    </source>
</reference>
<dbReference type="STRING" id="865938.Weevi_1256"/>
<dbReference type="GO" id="GO:0046872">
    <property type="term" value="F:metal ion binding"/>
    <property type="evidence" value="ECO:0007669"/>
    <property type="project" value="UniProtKB-KW"/>
</dbReference>
<name>F0NXH0_WEEVC</name>
<dbReference type="GO" id="GO:0004177">
    <property type="term" value="F:aminopeptidase activity"/>
    <property type="evidence" value="ECO:0007669"/>
    <property type="project" value="UniProtKB-KW"/>
</dbReference>
<evidence type="ECO:0000313" key="10">
    <source>
        <dbReference type="Proteomes" id="UP000008641"/>
    </source>
</evidence>
<dbReference type="PANTHER" id="PTHR12147">
    <property type="entry name" value="METALLOPEPTIDASE M28 FAMILY MEMBER"/>
    <property type="match status" value="1"/>
</dbReference>
<evidence type="ECO:0000313" key="9">
    <source>
        <dbReference type="EMBL" id="ADX67960.1"/>
    </source>
</evidence>
<feature type="chain" id="PRO_5003257696" evidence="7">
    <location>
        <begin position="21"/>
        <end position="494"/>
    </location>
</feature>
<dbReference type="EC" id="3.4.11.10" evidence="9"/>
<reference evidence="9 10" key="1">
    <citation type="journal article" date="2011" name="Stand. Genomic Sci.">
        <title>Complete genome sequence of Weeksella virosa type strain (9751).</title>
        <authorList>
            <person name="Lang E."/>
            <person name="Teshima H."/>
            <person name="Lucas S."/>
            <person name="Lapidus A."/>
            <person name="Hammon N."/>
            <person name="Deshpande S."/>
            <person name="Nolan M."/>
            <person name="Cheng J.F."/>
            <person name="Pitluck S."/>
            <person name="Liolios K."/>
            <person name="Pagani I."/>
            <person name="Mikhailova N."/>
            <person name="Ivanova N."/>
            <person name="Mavromatis K."/>
            <person name="Pati A."/>
            <person name="Tapia R."/>
            <person name="Han C."/>
            <person name="Goodwin L."/>
            <person name="Chen A."/>
            <person name="Palaniappan K."/>
            <person name="Land M."/>
            <person name="Hauser L."/>
            <person name="Chang Y.J."/>
            <person name="Jeffries C.D."/>
            <person name="Brambilla E.M."/>
            <person name="Kopitz M."/>
            <person name="Rohde M."/>
            <person name="Goker M."/>
            <person name="Tindall B.J."/>
            <person name="Detter J.C."/>
            <person name="Woyke T."/>
            <person name="Bristow J."/>
            <person name="Eisen J.A."/>
            <person name="Markowitz V."/>
            <person name="Hugenholtz P."/>
            <person name="Klenk H.P."/>
            <person name="Kyrpides N.C."/>
        </authorList>
    </citation>
    <scope>NUCLEOTIDE SEQUENCE [LARGE SCALE GENOMIC DNA]</scope>
    <source>
        <strain evidence="10">ATCC 43766 / DSM 16922 / JCM 21250 / NBRC 16016 / NCTC 11634 / CL345/78</strain>
    </source>
</reference>
<dbReference type="GO" id="GO:0008235">
    <property type="term" value="F:metalloexopeptidase activity"/>
    <property type="evidence" value="ECO:0007669"/>
    <property type="project" value="InterPro"/>
</dbReference>
<evidence type="ECO:0000256" key="4">
    <source>
        <dbReference type="ARBA" id="ARBA00022729"/>
    </source>
</evidence>
<keyword evidence="3" id="KW-0479">Metal-binding</keyword>
<evidence type="ECO:0000256" key="1">
    <source>
        <dbReference type="ARBA" id="ARBA00022438"/>
    </source>
</evidence>
<dbReference type="PANTHER" id="PTHR12147:SF56">
    <property type="entry name" value="AMINOPEPTIDASE YDR415C-RELATED"/>
    <property type="match status" value="1"/>
</dbReference>
<keyword evidence="4 7" id="KW-0732">Signal</keyword>
<evidence type="ECO:0000256" key="6">
    <source>
        <dbReference type="ARBA" id="ARBA00022833"/>
    </source>
</evidence>
<dbReference type="InterPro" id="IPR026444">
    <property type="entry name" value="Secre_tail"/>
</dbReference>
<dbReference type="SUPFAM" id="SSF53187">
    <property type="entry name" value="Zn-dependent exopeptidases"/>
    <property type="match status" value="1"/>
</dbReference>
<gene>
    <name evidence="9" type="ordered locus">Weevi_1256</name>
</gene>
<evidence type="ECO:0000256" key="7">
    <source>
        <dbReference type="SAM" id="SignalP"/>
    </source>
</evidence>
<keyword evidence="10" id="KW-1185">Reference proteome</keyword>
<organism evidence="9 10">
    <name type="scientific">Weeksella virosa (strain ATCC 43766 / DSM 16922 / JCM 21250 / CCUG 30538 / CDC 9751 / IAM 14551 / NBRC 16016 / NCTC 11634 / CL345/78)</name>
    <dbReference type="NCBI Taxonomy" id="865938"/>
    <lineage>
        <taxon>Bacteria</taxon>
        <taxon>Pseudomonadati</taxon>
        <taxon>Bacteroidota</taxon>
        <taxon>Flavobacteriia</taxon>
        <taxon>Flavobacteriales</taxon>
        <taxon>Weeksellaceae</taxon>
        <taxon>Weeksella</taxon>
    </lineage>
</organism>
<accession>F0NXH0</accession>
<sequence length="494" mass="54958">MKLRNSLLASFIAIASIVNAQESTGFQSTSSDYLYATMDASQAENLQLMYPNQVKILQTHQNVAAVYLPESLTVAFENELHLHGPAYVRHFSALESQDYLYKNTETREQVALFTITEQAIINQLLSKTNPTKIEETIIELENFGTRFHTSSQAIPAMEFILNKWQSIVDKSGRTDIHLSLYQHTNTPMPSVILTIDGSENSNELVIIGGHADSITSNSYINPNSPAPGADDNASGIATITEVLRVLIENNFKPQKTIQIMAYSAEEVGLVGSKEIAAHYKNLGKKVLGYVQFDMTNYQGSENDLYLTTDSYIDNNLNLFLIELLEHYNSSNSPHPISFGFTKCNYACSDHESWARNGYAAAFPFESKFEDYNRNIHSVNDRYSVTGNSFQAEKFAKLGLQFLVEVAKSAQDMSTTSSSTKKFVTVVNNKNLLYRLPHNTSAGEVQIIDLYGRVVIESPIKNSGKLSIASLDSGLYLGVFRLGTGEVYTSKFIVQ</sequence>
<keyword evidence="6" id="KW-0862">Zinc</keyword>
<dbReference type="RefSeq" id="WP_013598350.1">
    <property type="nucleotide sequence ID" value="NC_015144.1"/>
</dbReference>
<dbReference type="Pfam" id="PF04389">
    <property type="entry name" value="Peptidase_M28"/>
    <property type="match status" value="1"/>
</dbReference>
<dbReference type="OrthoDB" id="9789219at2"/>
<dbReference type="AlphaFoldDB" id="F0NXH0"/>
<keyword evidence="2" id="KW-0645">Protease</keyword>
<dbReference type="HOGENOM" id="CLU_025866_2_1_10"/>
<evidence type="ECO:0000256" key="3">
    <source>
        <dbReference type="ARBA" id="ARBA00022723"/>
    </source>
</evidence>
<dbReference type="KEGG" id="wvi:Weevi_1256"/>
<protein>
    <submittedName>
        <fullName evidence="9">Leucyl aminopeptidase</fullName>
        <ecNumber evidence="9">3.4.11.10</ecNumber>
    </submittedName>
</protein>
<evidence type="ECO:0000256" key="5">
    <source>
        <dbReference type="ARBA" id="ARBA00022801"/>
    </source>
</evidence>
<dbReference type="Proteomes" id="UP000008641">
    <property type="component" value="Chromosome"/>
</dbReference>
<dbReference type="eggNOG" id="COG2234">
    <property type="taxonomic scope" value="Bacteria"/>
</dbReference>
<evidence type="ECO:0000256" key="2">
    <source>
        <dbReference type="ARBA" id="ARBA00022670"/>
    </source>
</evidence>